<proteinExistence type="predicted"/>
<organism evidence="1 2">
    <name type="scientific">Paenibacillus turicensis</name>
    <dbReference type="NCBI Taxonomy" id="160487"/>
    <lineage>
        <taxon>Bacteria</taxon>
        <taxon>Bacillati</taxon>
        <taxon>Bacillota</taxon>
        <taxon>Bacilli</taxon>
        <taxon>Bacillales</taxon>
        <taxon>Paenibacillaceae</taxon>
        <taxon>Paenibacillus</taxon>
    </lineage>
</organism>
<comment type="caution">
    <text evidence="1">The sequence shown here is derived from an EMBL/GenBank/DDBJ whole genome shotgun (WGS) entry which is preliminary data.</text>
</comment>
<reference evidence="1 2" key="1">
    <citation type="submission" date="2021-03" db="EMBL/GenBank/DDBJ databases">
        <title>Genomic Encyclopedia of Type Strains, Phase IV (KMG-IV): sequencing the most valuable type-strain genomes for metagenomic binning, comparative biology and taxonomic classification.</title>
        <authorList>
            <person name="Goeker M."/>
        </authorList>
    </citation>
    <scope>NUCLEOTIDE SEQUENCE [LARGE SCALE GENOMIC DNA]</scope>
    <source>
        <strain evidence="1 2">DSM 14349</strain>
    </source>
</reference>
<evidence type="ECO:0000313" key="2">
    <source>
        <dbReference type="Proteomes" id="UP001519272"/>
    </source>
</evidence>
<evidence type="ECO:0000313" key="1">
    <source>
        <dbReference type="EMBL" id="MBP1906819.1"/>
    </source>
</evidence>
<protein>
    <submittedName>
        <fullName evidence="1">Uncharacterized protein</fullName>
    </submittedName>
</protein>
<sequence>MNVSKNLKLLLLKLGMNGHDVSLTKEQRYSKEFGNIYSRYKLTFWHEGDKVSKKTGKKIAVPETHEFTNAIELLRYMVVRSNERKA</sequence>
<gene>
    <name evidence="1" type="ORF">J2Z32_003483</name>
</gene>
<dbReference type="EMBL" id="JAGGKG010000018">
    <property type="protein sequence ID" value="MBP1906819.1"/>
    <property type="molecule type" value="Genomic_DNA"/>
</dbReference>
<keyword evidence="2" id="KW-1185">Reference proteome</keyword>
<dbReference type="RefSeq" id="WP_210090409.1">
    <property type="nucleotide sequence ID" value="NZ_JAGGKG010000018.1"/>
</dbReference>
<name>A0ABS4FWC0_9BACL</name>
<dbReference type="Proteomes" id="UP001519272">
    <property type="component" value="Unassembled WGS sequence"/>
</dbReference>
<accession>A0ABS4FWC0</accession>